<keyword evidence="7" id="KW-1185">Reference proteome</keyword>
<dbReference type="NCBIfam" id="NF033740">
    <property type="entry name" value="MarP_fam_protase"/>
    <property type="match status" value="1"/>
</dbReference>
<dbReference type="Pfam" id="PF13365">
    <property type="entry name" value="Trypsin_2"/>
    <property type="match status" value="1"/>
</dbReference>
<dbReference type="PATRIC" id="fig|84292.3.peg.2822"/>
<dbReference type="InterPro" id="IPR047680">
    <property type="entry name" value="MarP-like"/>
</dbReference>
<evidence type="ECO:0000313" key="7">
    <source>
        <dbReference type="Proteomes" id="UP000037737"/>
    </source>
</evidence>
<dbReference type="GO" id="GO:0004252">
    <property type="term" value="F:serine-type endopeptidase activity"/>
    <property type="evidence" value="ECO:0007669"/>
    <property type="project" value="InterPro"/>
</dbReference>
<dbReference type="PANTHER" id="PTHR43019">
    <property type="entry name" value="SERINE ENDOPROTEASE DEGS"/>
    <property type="match status" value="1"/>
</dbReference>
<comment type="caution">
    <text evidence="6">The sequence shown here is derived from an EMBL/GenBank/DDBJ whole genome shotgun (WGS) entry which is preliminary data.</text>
</comment>
<dbReference type="OrthoDB" id="9766361at2"/>
<evidence type="ECO:0000256" key="1">
    <source>
        <dbReference type="ARBA" id="ARBA00004141"/>
    </source>
</evidence>
<dbReference type="SUPFAM" id="SSF50494">
    <property type="entry name" value="Trypsin-like serine proteases"/>
    <property type="match status" value="1"/>
</dbReference>
<dbReference type="InterPro" id="IPR003825">
    <property type="entry name" value="Colicin-V_CvpA"/>
</dbReference>
<dbReference type="PRINTS" id="PR00834">
    <property type="entry name" value="PROTEASES2C"/>
</dbReference>
<proteinExistence type="predicted"/>
<dbReference type="GO" id="GO:0009403">
    <property type="term" value="P:toxin biosynthetic process"/>
    <property type="evidence" value="ECO:0007669"/>
    <property type="project" value="InterPro"/>
</dbReference>
<name>A0A0M8MGW4_9MICO</name>
<dbReference type="InterPro" id="IPR043504">
    <property type="entry name" value="Peptidase_S1_PA_chymotrypsin"/>
</dbReference>
<feature type="transmembrane region" description="Helical" evidence="5">
    <location>
        <begin position="105"/>
        <end position="128"/>
    </location>
</feature>
<dbReference type="AlphaFoldDB" id="A0A0M8MGW4"/>
<evidence type="ECO:0000256" key="3">
    <source>
        <dbReference type="ARBA" id="ARBA00022989"/>
    </source>
</evidence>
<dbReference type="EMBL" id="LAVO01000017">
    <property type="protein sequence ID" value="KOS09847.1"/>
    <property type="molecule type" value="Genomic_DNA"/>
</dbReference>
<keyword evidence="3 5" id="KW-1133">Transmembrane helix</keyword>
<evidence type="ECO:0000256" key="2">
    <source>
        <dbReference type="ARBA" id="ARBA00022692"/>
    </source>
</evidence>
<comment type="subcellular location">
    <subcellularLocation>
        <location evidence="1">Membrane</location>
        <topology evidence="1">Multi-pass membrane protein</topology>
    </subcellularLocation>
</comment>
<sequence>MIVVDVVLIALLIAALVGGAARGLSGSVGVLLGLAAGGVGAYWLVPLINDIWPWQEWRSLVVIVSTVLVLVLGASIGGALGAFVRRGVDRTPLRAIDRLLGAATGVLVGALALSLAGGTIAATGMPVVSSAVSSSAVLRTIDRLTPQPVSAAMAELRGLVVDEGLPRLGELLEVTAPPSVPPVDLDDPELARAAASVARVSGTAYACGTSSTGTGFVIAPDRVVTNAHVVAGVDAPVVELPGIAAREGRVVWFDPVDDLAVIAVEDLGVAPLPTVDTLSPGTAAVVQGYPLGGPFTMISAGVLSVGTVPVPDIYGDSSAPRDIYSLQSAVRPGNSGGPLLDAQGQVAGVVFARGEDDAERGYAVTMTELAPVIDAAPGLADAVSSGRCTT</sequence>
<dbReference type="Proteomes" id="UP000037737">
    <property type="component" value="Unassembled WGS sequence"/>
</dbReference>
<protein>
    <submittedName>
        <fullName evidence="6">Colicin V production protein</fullName>
    </submittedName>
</protein>
<gene>
    <name evidence="6" type="ORF">XI38_13870</name>
</gene>
<dbReference type="InterPro" id="IPR001940">
    <property type="entry name" value="Peptidase_S1C"/>
</dbReference>
<dbReference type="Pfam" id="PF02674">
    <property type="entry name" value="Colicin_V"/>
    <property type="match status" value="1"/>
</dbReference>
<reference evidence="6" key="1">
    <citation type="submission" date="2015-04" db="EMBL/GenBank/DDBJ databases">
        <title>Complete genome sequence of Microbacterium chocolatum SIT 101, a bacterium enantioselectively hydrolyzing mesomeric diesters.</title>
        <authorList>
            <person name="Li X."/>
            <person name="Xu Y."/>
        </authorList>
    </citation>
    <scope>NUCLEOTIDE SEQUENCE [LARGE SCALE GENOMIC DNA]</scope>
    <source>
        <strain evidence="6">SIT 101</strain>
    </source>
</reference>
<dbReference type="GO" id="GO:0016020">
    <property type="term" value="C:membrane"/>
    <property type="evidence" value="ECO:0007669"/>
    <property type="project" value="UniProtKB-SubCell"/>
</dbReference>
<organism evidence="6 7">
    <name type="scientific">Microbacterium aurantiacum</name>
    <dbReference type="NCBI Taxonomy" id="162393"/>
    <lineage>
        <taxon>Bacteria</taxon>
        <taxon>Bacillati</taxon>
        <taxon>Actinomycetota</taxon>
        <taxon>Actinomycetes</taxon>
        <taxon>Micrococcales</taxon>
        <taxon>Microbacteriaceae</taxon>
        <taxon>Microbacterium</taxon>
    </lineage>
</organism>
<dbReference type="RefSeq" id="WP_053548914.1">
    <property type="nucleotide sequence ID" value="NZ_JAHWXH010000003.1"/>
</dbReference>
<evidence type="ECO:0000256" key="4">
    <source>
        <dbReference type="ARBA" id="ARBA00023136"/>
    </source>
</evidence>
<accession>A0A0M8MGW4</accession>
<dbReference type="GO" id="GO:0006508">
    <property type="term" value="P:proteolysis"/>
    <property type="evidence" value="ECO:0007669"/>
    <property type="project" value="InterPro"/>
</dbReference>
<keyword evidence="2 5" id="KW-0812">Transmembrane</keyword>
<evidence type="ECO:0000313" key="6">
    <source>
        <dbReference type="EMBL" id="KOS09847.1"/>
    </source>
</evidence>
<keyword evidence="4 5" id="KW-0472">Membrane</keyword>
<dbReference type="KEGG" id="mcw:A8L33_12225"/>
<dbReference type="InterPro" id="IPR009003">
    <property type="entry name" value="Peptidase_S1_PA"/>
</dbReference>
<feature type="transmembrane region" description="Helical" evidence="5">
    <location>
        <begin position="59"/>
        <end position="84"/>
    </location>
</feature>
<evidence type="ECO:0000256" key="5">
    <source>
        <dbReference type="SAM" id="Phobius"/>
    </source>
</evidence>
<dbReference type="PANTHER" id="PTHR43019:SF23">
    <property type="entry name" value="PROTEASE DO-LIKE 5, CHLOROPLASTIC"/>
    <property type="match status" value="1"/>
</dbReference>
<dbReference type="Gene3D" id="2.40.10.10">
    <property type="entry name" value="Trypsin-like serine proteases"/>
    <property type="match status" value="2"/>
</dbReference>